<reference evidence="2 3" key="1">
    <citation type="submission" date="2019-01" db="EMBL/GenBank/DDBJ databases">
        <title>Lactibacter flavus gen. nov., sp. nov., a novel bacterium of the family Propionibacteriaceae isolated from raw milk and dairy products.</title>
        <authorList>
            <person name="Huptas C."/>
            <person name="Wenning M."/>
            <person name="Breitenwieser F."/>
            <person name="Doll E."/>
            <person name="Von Neubeck M."/>
            <person name="Busse H.-J."/>
            <person name="Scherer S."/>
        </authorList>
    </citation>
    <scope>NUCLEOTIDE SEQUENCE [LARGE SCALE GENOMIC DNA]</scope>
    <source>
        <strain evidence="2 3">DSM 22130</strain>
    </source>
</reference>
<dbReference type="AlphaFoldDB" id="A0A4Q9KLJ7"/>
<dbReference type="InterPro" id="IPR024775">
    <property type="entry name" value="DinB-like"/>
</dbReference>
<dbReference type="Proteomes" id="UP000291933">
    <property type="component" value="Unassembled WGS sequence"/>
</dbReference>
<dbReference type="Pfam" id="PF12867">
    <property type="entry name" value="DinB_2"/>
    <property type="match status" value="1"/>
</dbReference>
<comment type="caution">
    <text evidence="2">The sequence shown here is derived from an EMBL/GenBank/DDBJ whole genome shotgun (WGS) entry which is preliminary data.</text>
</comment>
<sequence>MTTSPEAIVPESKDWTYVITDGCAECGFKPTVAPLTGALLRATIPAWRAALADPEARTRPAATVWSPVEYACHVRDTCRIFRERLGRMLTEDDPRFANWDQDATAIADDYFHADPAVVIAQLEREAEATASAFDAVAGAQWRRPGRRSDGASFTVETFAVYFLHDVVHHVHDVARR</sequence>
<feature type="domain" description="DinB-like" evidence="1">
    <location>
        <begin position="46"/>
        <end position="171"/>
    </location>
</feature>
<accession>A0A4Q9KLJ7</accession>
<gene>
    <name evidence="2" type="ORF">ET996_06210</name>
</gene>
<keyword evidence="3" id="KW-1185">Reference proteome</keyword>
<dbReference type="InterPro" id="IPR034660">
    <property type="entry name" value="DinB/YfiT-like"/>
</dbReference>
<organism evidence="2 3">
    <name type="scientific">Propioniciclava tarda</name>
    <dbReference type="NCBI Taxonomy" id="433330"/>
    <lineage>
        <taxon>Bacteria</taxon>
        <taxon>Bacillati</taxon>
        <taxon>Actinomycetota</taxon>
        <taxon>Actinomycetes</taxon>
        <taxon>Propionibacteriales</taxon>
        <taxon>Propionibacteriaceae</taxon>
        <taxon>Propioniciclava</taxon>
    </lineage>
</organism>
<dbReference type="RefSeq" id="WP_131171692.1">
    <property type="nucleotide sequence ID" value="NZ_FXTL01000019.1"/>
</dbReference>
<dbReference type="SUPFAM" id="SSF109854">
    <property type="entry name" value="DinB/YfiT-like putative metalloenzymes"/>
    <property type="match status" value="1"/>
</dbReference>
<evidence type="ECO:0000259" key="1">
    <source>
        <dbReference type="Pfam" id="PF12867"/>
    </source>
</evidence>
<dbReference type="Gene3D" id="1.20.120.450">
    <property type="entry name" value="dinb family like domain"/>
    <property type="match status" value="1"/>
</dbReference>
<protein>
    <submittedName>
        <fullName evidence="2">DinB family protein</fullName>
    </submittedName>
</protein>
<dbReference type="OrthoDB" id="3376896at2"/>
<proteinExistence type="predicted"/>
<evidence type="ECO:0000313" key="3">
    <source>
        <dbReference type="Proteomes" id="UP000291933"/>
    </source>
</evidence>
<evidence type="ECO:0000313" key="2">
    <source>
        <dbReference type="EMBL" id="TBT95396.1"/>
    </source>
</evidence>
<name>A0A4Q9KLJ7_PROTD</name>
<dbReference type="EMBL" id="SDMR01000005">
    <property type="protein sequence ID" value="TBT95396.1"/>
    <property type="molecule type" value="Genomic_DNA"/>
</dbReference>